<protein>
    <recommendedName>
        <fullName evidence="4">Cytochrome C biogenesis protein transmembrane domain-containing protein</fullName>
    </recommendedName>
</protein>
<evidence type="ECO:0008006" key="4">
    <source>
        <dbReference type="Google" id="ProtNLM"/>
    </source>
</evidence>
<feature type="transmembrane region" description="Helical" evidence="1">
    <location>
        <begin position="183"/>
        <end position="200"/>
    </location>
</feature>
<dbReference type="EMBL" id="LDUG01000061">
    <property type="protein sequence ID" value="KVW91336.1"/>
    <property type="molecule type" value="Genomic_DNA"/>
</dbReference>
<accession>A0A119CSX7</accession>
<feature type="transmembrane region" description="Helical" evidence="1">
    <location>
        <begin position="76"/>
        <end position="95"/>
    </location>
</feature>
<dbReference type="RefSeq" id="WP_059759347.1">
    <property type="nucleotide sequence ID" value="NZ_LDUG01000061.1"/>
</dbReference>
<keyword evidence="1" id="KW-0812">Transmembrane</keyword>
<feature type="transmembrane region" description="Helical" evidence="1">
    <location>
        <begin position="143"/>
        <end position="163"/>
    </location>
</feature>
<feature type="transmembrane region" description="Helical" evidence="1">
    <location>
        <begin position="115"/>
        <end position="136"/>
    </location>
</feature>
<dbReference type="Proteomes" id="UP000064243">
    <property type="component" value="Unassembled WGS sequence"/>
</dbReference>
<organism evidence="2 3">
    <name type="scientific">Thiobacillus denitrificans</name>
    <dbReference type="NCBI Taxonomy" id="36861"/>
    <lineage>
        <taxon>Bacteria</taxon>
        <taxon>Pseudomonadati</taxon>
        <taxon>Pseudomonadota</taxon>
        <taxon>Betaproteobacteria</taxon>
        <taxon>Nitrosomonadales</taxon>
        <taxon>Thiobacillaceae</taxon>
        <taxon>Thiobacillus</taxon>
    </lineage>
</organism>
<evidence type="ECO:0000313" key="3">
    <source>
        <dbReference type="Proteomes" id="UP000064243"/>
    </source>
</evidence>
<dbReference type="OrthoDB" id="8563924at2"/>
<feature type="transmembrane region" description="Helical" evidence="1">
    <location>
        <begin position="46"/>
        <end position="69"/>
    </location>
</feature>
<name>A0A119CSX7_THIDE</name>
<keyword evidence="1" id="KW-0472">Membrane</keyword>
<evidence type="ECO:0000313" key="2">
    <source>
        <dbReference type="EMBL" id="KVW91336.1"/>
    </source>
</evidence>
<keyword evidence="1" id="KW-1133">Transmembrane helix</keyword>
<sequence length="204" mass="21268">MSSLLFAAAATLGFLAFFEPCTIATHTLFAARTHHASGTQRALALVQLLLARAGLLALIFGVAASVGLATLSSGMAMAMLAAIGLVYLVTRRVYLPVPHLKFFRLLPGGDRLSQGVKLGLTLPACTLPLVLIVGILSALAQQALLAILAGGLFALMFSLPTVWGSAHGMGADARAFLSRAASLSPYFTAFLLWGAAFLIWQTGV</sequence>
<keyword evidence="3" id="KW-1185">Reference proteome</keyword>
<comment type="caution">
    <text evidence="2">The sequence shown here is derived from an EMBL/GenBank/DDBJ whole genome shotgun (WGS) entry which is preliminary data.</text>
</comment>
<dbReference type="PATRIC" id="fig|36861.3.peg.3200"/>
<dbReference type="AlphaFoldDB" id="A0A119CSX7"/>
<gene>
    <name evidence="2" type="ORF">ABW22_16215</name>
</gene>
<evidence type="ECO:0000256" key="1">
    <source>
        <dbReference type="SAM" id="Phobius"/>
    </source>
</evidence>
<proteinExistence type="predicted"/>
<reference evidence="2 3" key="1">
    <citation type="journal article" date="2015" name="Appl. Environ. Microbiol.">
        <title>Aerobic and Anaerobic Thiosulfate Oxidation by a Cold-Adapted, Subglacial Chemoautotroph.</title>
        <authorList>
            <person name="Harrold Z.R."/>
            <person name="Skidmore M.L."/>
            <person name="Hamilton T.L."/>
            <person name="Desch L."/>
            <person name="Amada K."/>
            <person name="van Gelder W."/>
            <person name="Glover K."/>
            <person name="Roden E.E."/>
            <person name="Boyd E.S."/>
        </authorList>
    </citation>
    <scope>NUCLEOTIDE SEQUENCE [LARGE SCALE GENOMIC DNA]</scope>
    <source>
        <strain evidence="2 3">RG</strain>
    </source>
</reference>